<comment type="caution">
    <text evidence="6">The sequence shown here is derived from an EMBL/GenBank/DDBJ whole genome shotgun (WGS) entry which is preliminary data.</text>
</comment>
<evidence type="ECO:0000256" key="1">
    <source>
        <dbReference type="ARBA" id="ARBA00009477"/>
    </source>
</evidence>
<dbReference type="InterPro" id="IPR058649">
    <property type="entry name" value="CzcB_C"/>
</dbReference>
<reference evidence="7" key="1">
    <citation type="journal article" date="2019" name="Int. J. Syst. Evol. Microbiol.">
        <title>The Global Catalogue of Microorganisms (GCM) 10K type strain sequencing project: providing services to taxonomists for standard genome sequencing and annotation.</title>
        <authorList>
            <consortium name="The Broad Institute Genomics Platform"/>
            <consortium name="The Broad Institute Genome Sequencing Center for Infectious Disease"/>
            <person name="Wu L."/>
            <person name="Ma J."/>
        </authorList>
    </citation>
    <scope>NUCLEOTIDE SEQUENCE [LARGE SCALE GENOMIC DNA]</scope>
    <source>
        <strain evidence="7">CGMCC 1.6774</strain>
    </source>
</reference>
<organism evidence="6 7">
    <name type="scientific">Rhodoplanes azumiensis</name>
    <dbReference type="NCBI Taxonomy" id="1897628"/>
    <lineage>
        <taxon>Bacteria</taxon>
        <taxon>Pseudomonadati</taxon>
        <taxon>Pseudomonadota</taxon>
        <taxon>Alphaproteobacteria</taxon>
        <taxon>Hyphomicrobiales</taxon>
        <taxon>Nitrobacteraceae</taxon>
        <taxon>Rhodoplanes</taxon>
    </lineage>
</organism>
<evidence type="ECO:0000259" key="4">
    <source>
        <dbReference type="Pfam" id="PF25954"/>
    </source>
</evidence>
<protein>
    <submittedName>
        <fullName evidence="6">Efflux RND transporter periplasmic adaptor subunit</fullName>
    </submittedName>
</protein>
<evidence type="ECO:0000256" key="2">
    <source>
        <dbReference type="ARBA" id="ARBA00022448"/>
    </source>
</evidence>
<dbReference type="PANTHER" id="PTHR30097">
    <property type="entry name" value="CATION EFFLUX SYSTEM PROTEIN CUSB"/>
    <property type="match status" value="1"/>
</dbReference>
<evidence type="ECO:0000313" key="6">
    <source>
        <dbReference type="EMBL" id="MFD2181751.1"/>
    </source>
</evidence>
<dbReference type="Pfam" id="PF25919">
    <property type="entry name" value="BSH_CusB"/>
    <property type="match status" value="1"/>
</dbReference>
<dbReference type="Pfam" id="PF25975">
    <property type="entry name" value="CzcB_C"/>
    <property type="match status" value="1"/>
</dbReference>
<dbReference type="NCBIfam" id="TIGR01730">
    <property type="entry name" value="RND_mfp"/>
    <property type="match status" value="1"/>
</dbReference>
<evidence type="ECO:0000259" key="3">
    <source>
        <dbReference type="Pfam" id="PF25919"/>
    </source>
</evidence>
<dbReference type="InterPro" id="IPR051909">
    <property type="entry name" value="MFP_Cation_Efflux"/>
</dbReference>
<accession>A0ABW5AHT1</accession>
<name>A0ABW5AHT1_9BRAD</name>
<dbReference type="SUPFAM" id="SSF111369">
    <property type="entry name" value="HlyD-like secretion proteins"/>
    <property type="match status" value="1"/>
</dbReference>
<gene>
    <name evidence="6" type="ORF">ACFSOX_06270</name>
</gene>
<dbReference type="PANTHER" id="PTHR30097:SF15">
    <property type="entry name" value="CATION EFFLUX SYSTEM PROTEIN CUSB"/>
    <property type="match status" value="1"/>
</dbReference>
<feature type="domain" description="CusB-like barrel-sandwich hybrid" evidence="3">
    <location>
        <begin position="188"/>
        <end position="310"/>
    </location>
</feature>
<dbReference type="InterPro" id="IPR006143">
    <property type="entry name" value="RND_pump_MFP"/>
</dbReference>
<dbReference type="Proteomes" id="UP001597314">
    <property type="component" value="Unassembled WGS sequence"/>
</dbReference>
<dbReference type="InterPro" id="IPR058790">
    <property type="entry name" value="BSH_CusB"/>
</dbReference>
<comment type="similarity">
    <text evidence="1">Belongs to the membrane fusion protein (MFP) (TC 8.A.1) family.</text>
</comment>
<evidence type="ECO:0000313" key="7">
    <source>
        <dbReference type="Proteomes" id="UP001597314"/>
    </source>
</evidence>
<feature type="domain" description="CusB-like beta-barrel" evidence="4">
    <location>
        <begin position="315"/>
        <end position="390"/>
    </location>
</feature>
<keyword evidence="7" id="KW-1185">Reference proteome</keyword>
<dbReference type="Pfam" id="PF25954">
    <property type="entry name" value="Beta-barrel_RND_2"/>
    <property type="match status" value="1"/>
</dbReference>
<proteinExistence type="inferred from homology"/>
<dbReference type="Gene3D" id="2.40.420.20">
    <property type="match status" value="1"/>
</dbReference>
<dbReference type="InterPro" id="IPR058792">
    <property type="entry name" value="Beta-barrel_RND_2"/>
</dbReference>
<sequence length="478" mass="51561">MTRTTVLLVAAAALAGTAIGAVTLAPWRLLPGAAPALAQSQGAAHAGHAAAGPQEPILYWRDPSGAPRWSATPRTDENGRAFLPVTDSQEPPLAGVAPKPVVDATRKILYYRNPMGLPDVSPVPKKDPMGMDYVPVYDGDEPSDGKSVKVSLAKVQRSGVRTEPAAARVLVRAVRGVGTVKYDERRLTTVTVRSESYVEALFVDTTGAKVRAGQPLFRIYSKDIQLAQVDLNIAVSVQGRLNGVGPQTLDGAMQKLRNLGVPEAHIQDVRAKGTNPRTLDWLSPADGVVIDKKIVNGQRLMPGDELYRIADLSRMWVIAEVSEHDLAAIHEGMHADVILRAYPTEPLEGTVTFIYPDLRPETRTARVRIELDNRAGRLRNDMYADVVFHAGSEEAPRIVVPEAAVIDSGARRVVFVAKEEGRFEPRDVTLGARGQGYVEVLDGVAEGEPVVTTATFLIDSESNLNAALKSFTTPEAAR</sequence>
<feature type="domain" description="CzcB-like C-terminal circularly permuted SH3-like" evidence="5">
    <location>
        <begin position="398"/>
        <end position="458"/>
    </location>
</feature>
<dbReference type="Gene3D" id="2.40.30.170">
    <property type="match status" value="1"/>
</dbReference>
<keyword evidence="2" id="KW-0813">Transport</keyword>
<dbReference type="EMBL" id="JBHUIW010000004">
    <property type="protein sequence ID" value="MFD2181751.1"/>
    <property type="molecule type" value="Genomic_DNA"/>
</dbReference>
<dbReference type="RefSeq" id="WP_378476931.1">
    <property type="nucleotide sequence ID" value="NZ_JBHUIW010000004.1"/>
</dbReference>
<evidence type="ECO:0000259" key="5">
    <source>
        <dbReference type="Pfam" id="PF25975"/>
    </source>
</evidence>